<dbReference type="EMBL" id="BAABWH010000006">
    <property type="protein sequence ID" value="GAA6146271.1"/>
    <property type="molecule type" value="Genomic_DNA"/>
</dbReference>
<organism evidence="1 2">
    <name type="scientific">Thalassolituus maritimus</name>
    <dbReference type="NCBI Taxonomy" id="484498"/>
    <lineage>
        <taxon>Bacteria</taxon>
        <taxon>Pseudomonadati</taxon>
        <taxon>Pseudomonadota</taxon>
        <taxon>Gammaproteobacteria</taxon>
        <taxon>Oceanospirillales</taxon>
        <taxon>Oceanospirillaceae</taxon>
        <taxon>Thalassolituus</taxon>
    </lineage>
</organism>
<dbReference type="Proteomes" id="UP001481413">
    <property type="component" value="Unassembled WGS sequence"/>
</dbReference>
<accession>A0ABQ0A1J1</accession>
<sequence length="343" mass="39947">MLGMGTEIMGEFMGGAVYRSFLEKPLGPYSEGWARKAFNEKSSPVDFVKLKKKMVKHFTKTLPAELKERYSELDIEVAPVRSPLPNVNVEAHELTFGEVAPLVMYFLRDISRPIDIENWGREERYPSGLFLAFPYCHWWQFSESTIDAGKITVEMAVDACLAYFACLFIDTELQMDLDEAIEKFLLPGISKSYSSKYAVAHYVDYRAECIKAYPKASLEKFYRLWADSEGHGDRDRMEKRLKEWRNKKNPVQPSLRLFGDFVYNLTDGSIRSFYAECEIVGLFLIVQMIQRYRGQKNGKSMILGPETFYRNRVHFWYDKLTEHYSDVIARRAAERERKKSDPV</sequence>
<proteinExistence type="predicted"/>
<evidence type="ECO:0000313" key="1">
    <source>
        <dbReference type="EMBL" id="GAA6146271.1"/>
    </source>
</evidence>
<gene>
    <name evidence="1" type="ORF">NBRC116585_23890</name>
</gene>
<protein>
    <submittedName>
        <fullName evidence="1">Uncharacterized protein</fullName>
    </submittedName>
</protein>
<keyword evidence="2" id="KW-1185">Reference proteome</keyword>
<evidence type="ECO:0000313" key="2">
    <source>
        <dbReference type="Proteomes" id="UP001481413"/>
    </source>
</evidence>
<reference evidence="1 2" key="1">
    <citation type="submission" date="2024-04" db="EMBL/GenBank/DDBJ databases">
        <title>Draft genome sequence of Thalassolituus maritimus NBRC 116585.</title>
        <authorList>
            <person name="Miyakawa T."/>
            <person name="Kusuya Y."/>
            <person name="Miura T."/>
        </authorList>
    </citation>
    <scope>NUCLEOTIDE SEQUENCE [LARGE SCALE GENOMIC DNA]</scope>
    <source>
        <strain evidence="1 2">5NW40-0001</strain>
    </source>
</reference>
<name>A0ABQ0A1J1_9GAMM</name>
<comment type="caution">
    <text evidence="1">The sequence shown here is derived from an EMBL/GenBank/DDBJ whole genome shotgun (WGS) entry which is preliminary data.</text>
</comment>